<dbReference type="STRING" id="37659.GCA_000703125_02562"/>
<evidence type="ECO:0000256" key="1">
    <source>
        <dbReference type="PROSITE-ProRule" id="PRU00339"/>
    </source>
</evidence>
<dbReference type="Pfam" id="PF13181">
    <property type="entry name" value="TPR_8"/>
    <property type="match status" value="3"/>
</dbReference>
<dbReference type="AlphaFoldDB" id="A0A2S6G1B8"/>
<sequence length="357" mass="41652">MDIDSKFKQKLEKLIFIEVKKEAVEELFNTKLINKENIFIPVESSYITKEILETLKLESIPLNKIVKSIFLILGADSEFEYNNIYKALVIKNEEAIKYIKGEIASYVKEKNYEDAYLLLKGLISVDDEDENIEKAIWILETLRGEEKEFIKEELELIEYLKTINSYDLPYFYEALIYKDEEEYEKAILAIEECLKREGEFKTQSLNLRETILQSLNYENGKSLIYDDPKKALEKLLPLVKSHEENSMLFYHIAVAYRIIGNYQKAIYYLNESRSIDSDILEVVNELGLNYASMGDYSNAIIYFKKGFEVSQNVEFCTNLAVSYLKIGDKKNAEIYISKGKEISPEDDIITEIERTIK</sequence>
<accession>A0A2S6G1B8</accession>
<evidence type="ECO:0000313" key="3">
    <source>
        <dbReference type="Proteomes" id="UP000239863"/>
    </source>
</evidence>
<name>A0A2S6G1B8_9CLOT</name>
<dbReference type="SMART" id="SM00028">
    <property type="entry name" value="TPR"/>
    <property type="match status" value="4"/>
</dbReference>
<keyword evidence="1" id="KW-0802">TPR repeat</keyword>
<feature type="repeat" description="TPR" evidence="1">
    <location>
        <begin position="280"/>
        <end position="313"/>
    </location>
</feature>
<gene>
    <name evidence="2" type="ORF">BD821_101389</name>
</gene>
<dbReference type="SUPFAM" id="SSF48452">
    <property type="entry name" value="TPR-like"/>
    <property type="match status" value="1"/>
</dbReference>
<dbReference type="Proteomes" id="UP000239863">
    <property type="component" value="Unassembled WGS sequence"/>
</dbReference>
<dbReference type="RefSeq" id="WP_104409044.1">
    <property type="nucleotide sequence ID" value="NZ_PTIS01000001.1"/>
</dbReference>
<dbReference type="PROSITE" id="PS50005">
    <property type="entry name" value="TPR"/>
    <property type="match status" value="1"/>
</dbReference>
<dbReference type="EMBL" id="PTIS01000001">
    <property type="protein sequence ID" value="PPK49724.1"/>
    <property type="molecule type" value="Genomic_DNA"/>
</dbReference>
<comment type="caution">
    <text evidence="2">The sequence shown here is derived from an EMBL/GenBank/DDBJ whole genome shotgun (WGS) entry which is preliminary data.</text>
</comment>
<dbReference type="InterPro" id="IPR019734">
    <property type="entry name" value="TPR_rpt"/>
</dbReference>
<protein>
    <submittedName>
        <fullName evidence="2">Tetratricopeptide repeat protein</fullName>
    </submittedName>
</protein>
<dbReference type="InterPro" id="IPR011990">
    <property type="entry name" value="TPR-like_helical_dom_sf"/>
</dbReference>
<dbReference type="OrthoDB" id="358807at2"/>
<evidence type="ECO:0000313" key="2">
    <source>
        <dbReference type="EMBL" id="PPK49724.1"/>
    </source>
</evidence>
<proteinExistence type="predicted"/>
<dbReference type="Gene3D" id="1.25.40.10">
    <property type="entry name" value="Tetratricopeptide repeat domain"/>
    <property type="match status" value="1"/>
</dbReference>
<reference evidence="2 3" key="1">
    <citation type="submission" date="2018-02" db="EMBL/GenBank/DDBJ databases">
        <title>Genomic Encyclopedia of Archaeal and Bacterial Type Strains, Phase II (KMG-II): from individual species to whole genera.</title>
        <authorList>
            <person name="Goeker M."/>
        </authorList>
    </citation>
    <scope>NUCLEOTIDE SEQUENCE [LARGE SCALE GENOMIC DNA]</scope>
    <source>
        <strain evidence="2 3">DSM 15099</strain>
    </source>
</reference>
<organism evidence="2 3">
    <name type="scientific">Clostridium algidicarnis DSM 15099</name>
    <dbReference type="NCBI Taxonomy" id="1121295"/>
    <lineage>
        <taxon>Bacteria</taxon>
        <taxon>Bacillati</taxon>
        <taxon>Bacillota</taxon>
        <taxon>Clostridia</taxon>
        <taxon>Eubacteriales</taxon>
        <taxon>Clostridiaceae</taxon>
        <taxon>Clostridium</taxon>
    </lineage>
</organism>